<comment type="caution">
    <text evidence="2">The sequence shown here is derived from an EMBL/GenBank/DDBJ whole genome shotgun (WGS) entry which is preliminary data.</text>
</comment>
<keyword evidence="3" id="KW-1185">Reference proteome</keyword>
<protein>
    <submittedName>
        <fullName evidence="2">Uncharacterized protein</fullName>
    </submittedName>
</protein>
<evidence type="ECO:0000313" key="2">
    <source>
        <dbReference type="EMBL" id="GAA4195872.1"/>
    </source>
</evidence>
<sequence length="89" mass="9718">MPGRVTHDRGDPVTTPEGLVDGRPARPATRAEDNDPAHPHTSRPGPDLIAGRCRESNRAGGYHRDTRPPWALACDGRWSPKGYPATVER</sequence>
<organism evidence="2 3">
    <name type="scientific">Streptosporangium oxazolinicum</name>
    <dbReference type="NCBI Taxonomy" id="909287"/>
    <lineage>
        <taxon>Bacteria</taxon>
        <taxon>Bacillati</taxon>
        <taxon>Actinomycetota</taxon>
        <taxon>Actinomycetes</taxon>
        <taxon>Streptosporangiales</taxon>
        <taxon>Streptosporangiaceae</taxon>
        <taxon>Streptosporangium</taxon>
    </lineage>
</organism>
<dbReference type="EMBL" id="BAABAQ010000007">
    <property type="protein sequence ID" value="GAA4195872.1"/>
    <property type="molecule type" value="Genomic_DNA"/>
</dbReference>
<reference evidence="3" key="1">
    <citation type="journal article" date="2019" name="Int. J. Syst. Evol. Microbiol.">
        <title>The Global Catalogue of Microorganisms (GCM) 10K type strain sequencing project: providing services to taxonomists for standard genome sequencing and annotation.</title>
        <authorList>
            <consortium name="The Broad Institute Genomics Platform"/>
            <consortium name="The Broad Institute Genome Sequencing Center for Infectious Disease"/>
            <person name="Wu L."/>
            <person name="Ma J."/>
        </authorList>
    </citation>
    <scope>NUCLEOTIDE SEQUENCE [LARGE SCALE GENOMIC DNA]</scope>
    <source>
        <strain evidence="3">JCM 17388</strain>
    </source>
</reference>
<name>A0ABP8B1V5_9ACTN</name>
<feature type="compositionally biased region" description="Basic and acidic residues" evidence="1">
    <location>
        <begin position="1"/>
        <end position="11"/>
    </location>
</feature>
<dbReference type="Proteomes" id="UP001501251">
    <property type="component" value="Unassembled WGS sequence"/>
</dbReference>
<accession>A0ABP8B1V5</accession>
<feature type="compositionally biased region" description="Basic and acidic residues" evidence="1">
    <location>
        <begin position="52"/>
        <end position="67"/>
    </location>
</feature>
<proteinExistence type="predicted"/>
<evidence type="ECO:0000313" key="3">
    <source>
        <dbReference type="Proteomes" id="UP001501251"/>
    </source>
</evidence>
<evidence type="ECO:0000256" key="1">
    <source>
        <dbReference type="SAM" id="MobiDB-lite"/>
    </source>
</evidence>
<gene>
    <name evidence="2" type="ORF">GCM10022252_42370</name>
</gene>
<feature type="region of interest" description="Disordered" evidence="1">
    <location>
        <begin position="1"/>
        <end position="68"/>
    </location>
</feature>
<feature type="compositionally biased region" description="Basic and acidic residues" evidence="1">
    <location>
        <begin position="29"/>
        <end position="38"/>
    </location>
</feature>